<accession>A0ABU2Y5U2</accession>
<feature type="signal peptide" evidence="1">
    <location>
        <begin position="1"/>
        <end position="18"/>
    </location>
</feature>
<protein>
    <submittedName>
        <fullName evidence="2">Uncharacterized protein</fullName>
    </submittedName>
</protein>
<name>A0ABU2Y5U2_9FLAO</name>
<reference evidence="2 3" key="1">
    <citation type="submission" date="2023-09" db="EMBL/GenBank/DDBJ databases">
        <authorList>
            <person name="Rey-Velasco X."/>
        </authorList>
    </citation>
    <scope>NUCLEOTIDE SEQUENCE [LARGE SCALE GENOMIC DNA]</scope>
    <source>
        <strain evidence="2 3">P050</strain>
    </source>
</reference>
<gene>
    <name evidence="2" type="ORF">RM519_05145</name>
</gene>
<evidence type="ECO:0000256" key="1">
    <source>
        <dbReference type="SAM" id="SignalP"/>
    </source>
</evidence>
<keyword evidence="3" id="KW-1185">Reference proteome</keyword>
<keyword evidence="1" id="KW-0732">Signal</keyword>
<evidence type="ECO:0000313" key="3">
    <source>
        <dbReference type="Proteomes" id="UP001252186"/>
    </source>
</evidence>
<comment type="caution">
    <text evidence="2">The sequence shown here is derived from an EMBL/GenBank/DDBJ whole genome shotgun (WGS) entry which is preliminary data.</text>
</comment>
<evidence type="ECO:0000313" key="2">
    <source>
        <dbReference type="EMBL" id="MDT0552625.1"/>
    </source>
</evidence>
<proteinExistence type="predicted"/>
<dbReference type="Proteomes" id="UP001252186">
    <property type="component" value="Unassembled WGS sequence"/>
</dbReference>
<feature type="chain" id="PRO_5045528792" evidence="1">
    <location>
        <begin position="19"/>
        <end position="234"/>
    </location>
</feature>
<dbReference type="EMBL" id="JAVRHV010000001">
    <property type="protein sequence ID" value="MDT0552625.1"/>
    <property type="molecule type" value="Genomic_DNA"/>
</dbReference>
<dbReference type="RefSeq" id="WP_311592506.1">
    <property type="nucleotide sequence ID" value="NZ_JAVRHV010000001.1"/>
</dbReference>
<organism evidence="2 3">
    <name type="scientific">Urechidicola vernalis</name>
    <dbReference type="NCBI Taxonomy" id="3075600"/>
    <lineage>
        <taxon>Bacteria</taxon>
        <taxon>Pseudomonadati</taxon>
        <taxon>Bacteroidota</taxon>
        <taxon>Flavobacteriia</taxon>
        <taxon>Flavobacteriales</taxon>
        <taxon>Flavobacteriaceae</taxon>
        <taxon>Urechidicola</taxon>
    </lineage>
</organism>
<sequence>MRKFIFYLLLLTAISINAQESYFTIYNFSVEPQNEATVYKLVNDYYSTNKTEGVTVSFYENHFNDNGNNFTHSIVFSGSFDDIGNMYSLGNNDAWNLFLTKVNQHIKEGFSSAMGTSIASYGDVDTSHPVQKYILLHVEDGDAFDAAYKVFNSKHNPDGRITMMGNITAGQSPYGENRWVVNGFKDFKAAIGGANKLLSEQALEERGKGWDEFRSTHGGVTLVRTGLRVLLGQW</sequence>